<dbReference type="PROSITE" id="PS50293">
    <property type="entry name" value="TPR_REGION"/>
    <property type="match status" value="1"/>
</dbReference>
<dbReference type="EMBL" id="QMAP01000012">
    <property type="protein sequence ID" value="RXI45740.1"/>
    <property type="molecule type" value="Genomic_DNA"/>
</dbReference>
<dbReference type="AlphaFoldDB" id="A0A4Q0VAW9"/>
<dbReference type="Gene3D" id="1.10.260.40">
    <property type="entry name" value="lambda repressor-like DNA-binding domains"/>
    <property type="match status" value="1"/>
</dbReference>
<dbReference type="SUPFAM" id="SSF48452">
    <property type="entry name" value="TPR-like"/>
    <property type="match status" value="2"/>
</dbReference>
<accession>A0A4Q0VAW9</accession>
<proteinExistence type="predicted"/>
<sequence length="422" mass="50001">MVGNMEIFSVGEKIKRARIYKGYTLKDICGDKVSVSKMSCIENDKIPAEGWIIDYIASKLDLDIEYLKCDVKTQITNNVGQIENNKENAEYESKLNYNLAFALKYEYYDEAFYIMHLLFLHNIENNRLERLQALIPGYYEISIKSSLEENQLKYYMDIGKYLYKSKEYVQAVNYYNMVKKGAEQKGKNYISAKATLNECKCYIMLENYEKAYKLSQKLLDIVNYFQRDIEKADTYSIIATLSIINMDMDKFEKYKYIAYEFYGQETYKKARVTYNFAIAMMNVNLKYKGTEYIKKALEYYPKDDLNKFAVFMMTCLDNLINNDNIEKFESIINDAIDYSIKTNNMKCIEKAYHYKSILSERKQNTQEQETYMNLSLDVLMKFGKKKDLYERYIDIGNMYYNMNNIEESIEYFNLAVKLGKKI</sequence>
<comment type="caution">
    <text evidence="1">The sequence shown here is derived from an EMBL/GenBank/DDBJ whole genome shotgun (WGS) entry which is preliminary data.</text>
</comment>
<name>A0A4Q0VAW9_CLOTA</name>
<organism evidence="1 2">
    <name type="scientific">Clostridium tetani</name>
    <dbReference type="NCBI Taxonomy" id="1513"/>
    <lineage>
        <taxon>Bacteria</taxon>
        <taxon>Bacillati</taxon>
        <taxon>Bacillota</taxon>
        <taxon>Clostridia</taxon>
        <taxon>Eubacteriales</taxon>
        <taxon>Clostridiaceae</taxon>
        <taxon>Clostridium</taxon>
    </lineage>
</organism>
<dbReference type="CDD" id="cd00093">
    <property type="entry name" value="HTH_XRE"/>
    <property type="match status" value="1"/>
</dbReference>
<dbReference type="SMART" id="SM00028">
    <property type="entry name" value="TPR"/>
    <property type="match status" value="4"/>
</dbReference>
<evidence type="ECO:0000313" key="1">
    <source>
        <dbReference type="EMBL" id="RXI45740.1"/>
    </source>
</evidence>
<dbReference type="GO" id="GO:0003677">
    <property type="term" value="F:DNA binding"/>
    <property type="evidence" value="ECO:0007669"/>
    <property type="project" value="InterPro"/>
</dbReference>
<dbReference type="RefSeq" id="WP_129030831.1">
    <property type="nucleotide sequence ID" value="NZ_QMAP01000012.1"/>
</dbReference>
<evidence type="ECO:0000313" key="2">
    <source>
        <dbReference type="Proteomes" id="UP000290921"/>
    </source>
</evidence>
<dbReference type="InterPro" id="IPR010982">
    <property type="entry name" value="Lambda_DNA-bd_dom_sf"/>
</dbReference>
<dbReference type="InterPro" id="IPR019734">
    <property type="entry name" value="TPR_rpt"/>
</dbReference>
<protein>
    <submittedName>
        <fullName evidence="1">Transcriptional regulator</fullName>
    </submittedName>
</protein>
<dbReference type="InterPro" id="IPR011990">
    <property type="entry name" value="TPR-like_helical_dom_sf"/>
</dbReference>
<gene>
    <name evidence="1" type="ORF">DP130_11860</name>
</gene>
<reference evidence="1 2" key="1">
    <citation type="submission" date="2018-06" db="EMBL/GenBank/DDBJ databases">
        <title>Genome conservation of Clostridium tetani.</title>
        <authorList>
            <person name="Bruggemann H."/>
            <person name="Popoff M.R."/>
        </authorList>
    </citation>
    <scope>NUCLEOTIDE SEQUENCE [LARGE SCALE GENOMIC DNA]</scope>
    <source>
        <strain evidence="1 2">2017.061</strain>
    </source>
</reference>
<dbReference type="SUPFAM" id="SSF47413">
    <property type="entry name" value="lambda repressor-like DNA-binding domains"/>
    <property type="match status" value="1"/>
</dbReference>
<dbReference type="Gene3D" id="1.25.40.10">
    <property type="entry name" value="Tetratricopeptide repeat domain"/>
    <property type="match status" value="2"/>
</dbReference>
<dbReference type="Proteomes" id="UP000290921">
    <property type="component" value="Unassembled WGS sequence"/>
</dbReference>
<dbReference type="InterPro" id="IPR001387">
    <property type="entry name" value="Cro/C1-type_HTH"/>
</dbReference>